<dbReference type="RefSeq" id="WP_078453684.1">
    <property type="nucleotide sequence ID" value="NZ_MPNX01000039.1"/>
</dbReference>
<gene>
    <name evidence="2" type="ORF">BOV88_13290</name>
</gene>
<accession>A0A1T2CVK8</accession>
<feature type="region of interest" description="Disordered" evidence="1">
    <location>
        <begin position="67"/>
        <end position="98"/>
    </location>
</feature>
<organism evidence="2 3">
    <name type="scientific">Solemya velum gill symbiont</name>
    <dbReference type="NCBI Taxonomy" id="2340"/>
    <lineage>
        <taxon>Bacteria</taxon>
        <taxon>Pseudomonadati</taxon>
        <taxon>Pseudomonadota</taxon>
        <taxon>Gammaproteobacteria</taxon>
        <taxon>sulfur-oxidizing symbionts</taxon>
    </lineage>
</organism>
<protein>
    <recommendedName>
        <fullName evidence="4">Lipoprotein</fullName>
    </recommendedName>
</protein>
<evidence type="ECO:0000313" key="2">
    <source>
        <dbReference type="EMBL" id="OOY33808.1"/>
    </source>
</evidence>
<dbReference type="AlphaFoldDB" id="A0A1T2CVK8"/>
<reference evidence="2 3" key="1">
    <citation type="submission" date="2016-11" db="EMBL/GenBank/DDBJ databases">
        <title>Mixed transmission modes and dynamic genome evolution in an obligate animal-bacterial symbiosis.</title>
        <authorList>
            <person name="Russell S.L."/>
            <person name="Corbett-Detig R.B."/>
            <person name="Cavanaugh C.M."/>
        </authorList>
    </citation>
    <scope>NUCLEOTIDE SEQUENCE [LARGE SCALE GENOMIC DNA]</scope>
    <source>
        <strain evidence="2">MA-KB16</strain>
    </source>
</reference>
<sequence>MKYHTFILAGCLALLGACSQSEQGSAPATDTKVVEETAAKAAAEEAAAKAAAEEAAAKAAAEEAAAKAAAEEASTPSMEEKTMMEKAEDAVDAVKSGL</sequence>
<comment type="caution">
    <text evidence="2">The sequence shown here is derived from an EMBL/GenBank/DDBJ whole genome shotgun (WGS) entry which is preliminary data.</text>
</comment>
<name>A0A1T2CVK8_SOVGS</name>
<proteinExistence type="predicted"/>
<feature type="compositionally biased region" description="Basic and acidic residues" evidence="1">
    <location>
        <begin position="78"/>
        <end position="89"/>
    </location>
</feature>
<evidence type="ECO:0008006" key="4">
    <source>
        <dbReference type="Google" id="ProtNLM"/>
    </source>
</evidence>
<dbReference type="PROSITE" id="PS51257">
    <property type="entry name" value="PROKAR_LIPOPROTEIN"/>
    <property type="match status" value="1"/>
</dbReference>
<evidence type="ECO:0000313" key="3">
    <source>
        <dbReference type="Proteomes" id="UP000190962"/>
    </source>
</evidence>
<dbReference type="Proteomes" id="UP000190962">
    <property type="component" value="Unassembled WGS sequence"/>
</dbReference>
<evidence type="ECO:0000256" key="1">
    <source>
        <dbReference type="SAM" id="MobiDB-lite"/>
    </source>
</evidence>
<dbReference type="EMBL" id="MPNX01000039">
    <property type="protein sequence ID" value="OOY33808.1"/>
    <property type="molecule type" value="Genomic_DNA"/>
</dbReference>